<sequence>MHVSYRQLPATRLRSAIKYYSIARHTPPCIHDGTVRVFISIIIKVCMSFVLCRTYALGYRSVNSPFFNRVREFNSVLMCYDSSSDVVIIRNKI</sequence>
<protein>
    <submittedName>
        <fullName evidence="1">Uncharacterized protein</fullName>
    </submittedName>
</protein>
<proteinExistence type="predicted"/>
<reference evidence="1 2" key="2">
    <citation type="journal article" date="2022" name="Mol. Ecol. Resour.">
        <title>The genomes of chicory, endive, great burdock and yacon provide insights into Asteraceae paleo-polyploidization history and plant inulin production.</title>
        <authorList>
            <person name="Fan W."/>
            <person name="Wang S."/>
            <person name="Wang H."/>
            <person name="Wang A."/>
            <person name="Jiang F."/>
            <person name="Liu H."/>
            <person name="Zhao H."/>
            <person name="Xu D."/>
            <person name="Zhang Y."/>
        </authorList>
    </citation>
    <scope>NUCLEOTIDE SEQUENCE [LARGE SCALE GENOMIC DNA]</scope>
    <source>
        <strain evidence="2">cv. Yunnan</strain>
        <tissue evidence="1">Leaves</tissue>
    </source>
</reference>
<dbReference type="Proteomes" id="UP001056120">
    <property type="component" value="Linkage Group LG03"/>
</dbReference>
<name>A0ACB9JM80_9ASTR</name>
<reference evidence="2" key="1">
    <citation type="journal article" date="2022" name="Mol. Ecol. Resour.">
        <title>The genomes of chicory, endive, great burdock and yacon provide insights into Asteraceae palaeo-polyploidization history and plant inulin production.</title>
        <authorList>
            <person name="Fan W."/>
            <person name="Wang S."/>
            <person name="Wang H."/>
            <person name="Wang A."/>
            <person name="Jiang F."/>
            <person name="Liu H."/>
            <person name="Zhao H."/>
            <person name="Xu D."/>
            <person name="Zhang Y."/>
        </authorList>
    </citation>
    <scope>NUCLEOTIDE SEQUENCE [LARGE SCALE GENOMIC DNA]</scope>
    <source>
        <strain evidence="2">cv. Yunnan</strain>
    </source>
</reference>
<dbReference type="EMBL" id="CM042020">
    <property type="protein sequence ID" value="KAI3820816.1"/>
    <property type="molecule type" value="Genomic_DNA"/>
</dbReference>
<evidence type="ECO:0000313" key="1">
    <source>
        <dbReference type="EMBL" id="KAI3820816.1"/>
    </source>
</evidence>
<keyword evidence="2" id="KW-1185">Reference proteome</keyword>
<evidence type="ECO:0000313" key="2">
    <source>
        <dbReference type="Proteomes" id="UP001056120"/>
    </source>
</evidence>
<accession>A0ACB9JM80</accession>
<comment type="caution">
    <text evidence="1">The sequence shown here is derived from an EMBL/GenBank/DDBJ whole genome shotgun (WGS) entry which is preliminary data.</text>
</comment>
<organism evidence="1 2">
    <name type="scientific">Smallanthus sonchifolius</name>
    <dbReference type="NCBI Taxonomy" id="185202"/>
    <lineage>
        <taxon>Eukaryota</taxon>
        <taxon>Viridiplantae</taxon>
        <taxon>Streptophyta</taxon>
        <taxon>Embryophyta</taxon>
        <taxon>Tracheophyta</taxon>
        <taxon>Spermatophyta</taxon>
        <taxon>Magnoliopsida</taxon>
        <taxon>eudicotyledons</taxon>
        <taxon>Gunneridae</taxon>
        <taxon>Pentapetalae</taxon>
        <taxon>asterids</taxon>
        <taxon>campanulids</taxon>
        <taxon>Asterales</taxon>
        <taxon>Asteraceae</taxon>
        <taxon>Asteroideae</taxon>
        <taxon>Heliantheae alliance</taxon>
        <taxon>Millerieae</taxon>
        <taxon>Smallanthus</taxon>
    </lineage>
</organism>
<gene>
    <name evidence="1" type="ORF">L1987_08365</name>
</gene>